<proteinExistence type="predicted"/>
<sequence>MRAKNSCNLLYVMWRIEPVEQIVVTVKSNPGHSSHSDCGARGYTTIAKISLEEVGITARTHSAHRMRARVEEENGNFQCIVDVDDKTVWSGSLETRVVAPINGPVGFRSDNGSFIFKLFVDDESR</sequence>
<comment type="caution">
    <text evidence="1">The sequence shown here is derived from an EMBL/GenBank/DDBJ whole genome shotgun (WGS) entry which is preliminary data.</text>
</comment>
<reference evidence="1 2" key="1">
    <citation type="journal article" date="2013" name="Mar. Genomics">
        <title>Expression of sulfatases in Rhodopirellula baltica and the diversity of sulfatases in the genus Rhodopirellula.</title>
        <authorList>
            <person name="Wegner C.E."/>
            <person name="Richter-Heitmann T."/>
            <person name="Klindworth A."/>
            <person name="Klockow C."/>
            <person name="Richter M."/>
            <person name="Achstetter T."/>
            <person name="Glockner F.O."/>
            <person name="Harder J."/>
        </authorList>
    </citation>
    <scope>NUCLEOTIDE SEQUENCE [LARGE SCALE GENOMIC DNA]</scope>
    <source>
        <strain evidence="1 2">SWK14</strain>
    </source>
</reference>
<evidence type="ECO:0000313" key="2">
    <source>
        <dbReference type="Proteomes" id="UP000010959"/>
    </source>
</evidence>
<dbReference type="EMBL" id="AMWG01000077">
    <property type="protein sequence ID" value="ELP32955.1"/>
    <property type="molecule type" value="Genomic_DNA"/>
</dbReference>
<protein>
    <submittedName>
        <fullName evidence="1">Uncharacterized protein</fullName>
    </submittedName>
</protein>
<dbReference type="Proteomes" id="UP000010959">
    <property type="component" value="Unassembled WGS sequence"/>
</dbReference>
<dbReference type="PATRIC" id="fig|993516.3.peg.3304"/>
<evidence type="ECO:0000313" key="1">
    <source>
        <dbReference type="EMBL" id="ELP32955.1"/>
    </source>
</evidence>
<gene>
    <name evidence="1" type="ORF">RBSWK_03105</name>
</gene>
<name>L7CGI8_RHOBT</name>
<organism evidence="1 2">
    <name type="scientific">Rhodopirellula baltica SWK14</name>
    <dbReference type="NCBI Taxonomy" id="993516"/>
    <lineage>
        <taxon>Bacteria</taxon>
        <taxon>Pseudomonadati</taxon>
        <taxon>Planctomycetota</taxon>
        <taxon>Planctomycetia</taxon>
        <taxon>Pirellulales</taxon>
        <taxon>Pirellulaceae</taxon>
        <taxon>Rhodopirellula</taxon>
    </lineage>
</organism>
<accession>L7CGI8</accession>
<dbReference type="AlphaFoldDB" id="L7CGI8"/>